<reference evidence="16 17" key="1">
    <citation type="submission" date="2014-09" db="EMBL/GenBank/DDBJ databases">
        <authorList>
            <person name="Martin A.A."/>
        </authorList>
    </citation>
    <scope>NUCLEOTIDE SEQUENCE</scope>
    <source>
        <strain evidence="17">ED321</strain>
        <strain evidence="16">ED321 Heterogonic</strain>
    </source>
</reference>
<dbReference type="CTD" id="36380033"/>
<dbReference type="SUPFAM" id="SSF54862">
    <property type="entry name" value="4Fe-4S ferredoxins"/>
    <property type="match status" value="1"/>
</dbReference>
<dbReference type="AlphaFoldDB" id="A0A090LHP1"/>
<evidence type="ECO:0000256" key="3">
    <source>
        <dbReference type="ARBA" id="ARBA00022448"/>
    </source>
</evidence>
<dbReference type="InterPro" id="IPR007859">
    <property type="entry name" value="ETF-QO/FixX_C"/>
</dbReference>
<accession>A0A090LHP1</accession>
<keyword evidence="8 14" id="KW-0249">Electron transport</keyword>
<evidence type="ECO:0000313" key="16">
    <source>
        <dbReference type="EMBL" id="CEF67668.1"/>
    </source>
</evidence>
<dbReference type="eggNOG" id="KOG2415">
    <property type="taxonomic scope" value="Eukaryota"/>
</dbReference>
<keyword evidence="12 14" id="KW-0830">Ubiquinone</keyword>
<keyword evidence="4" id="KW-0004">4Fe-4S</keyword>
<name>A0A090LHP1_STRRB</name>
<evidence type="ECO:0000259" key="15">
    <source>
        <dbReference type="PROSITE" id="PS51379"/>
    </source>
</evidence>
<reference evidence="18" key="2">
    <citation type="submission" date="2020-12" db="UniProtKB">
        <authorList>
            <consortium name="WormBaseParasite"/>
        </authorList>
    </citation>
    <scope>IDENTIFICATION</scope>
</reference>
<sequence length="596" mass="66067">MFKFTQKSLNKLTLPLRNVVDGRWTTTHYTVKSRENDSRWKGIDMERTADEFDVVIVGGGPAGLSSAIKFKQLAQESGKDIRVCVIEKASEIGQHTLSGAIIETSGLAKLFPDWESMDSPVKQKVTSESIGLLTPKGRIPIPAFPGVPLYNIGNYVVRLGHVVKWLGQKAEEYGVEIYPGIAASEILYNDDGSVKGIATNDVGISKDGSPKDSFERGMELHAKCTLFAEGCRGHLTKQVMKKFNLQEGKSHMSFGIGLKELWEIAPEKHKPGYIEHTLGWPLQHNQYGGSFLYHIDDNGSPLVSLGFIVALDYRNPYISPYQEFQRWKTHPSISKYLEGGKRIAYGARALNEGGYQSVPKLHFPGGALLGCGAGLLNVAKLKGTHTAMLSGITAAESIFPKLETESNINPIEYQEAMDNGQVMKELKKSRNVRPSFNNKLGYYAGMAYTGLFYVIGRGIEPWTLKHGKADNEKLQPKENFSKIEYDKPDNRITFNILDSVSLTGTNHDEDQPCHLTLLDDNIPESVNLKIYDGPEQRFCPAAVYEFVEKTPGSSEKRLQINAQNCIHCKTCDIKDPTQNINWVTPQGGGGPKYDGC</sequence>
<dbReference type="WormBase" id="SRAE_2000232900">
    <property type="protein sequence ID" value="SRP07759"/>
    <property type="gene ID" value="WBGene00262539"/>
</dbReference>
<keyword evidence="9 14" id="KW-0560">Oxidoreductase</keyword>
<dbReference type="Gene3D" id="3.30.70.20">
    <property type="match status" value="1"/>
</dbReference>
<dbReference type="PROSITE" id="PS51379">
    <property type="entry name" value="4FE4S_FER_2"/>
    <property type="match status" value="1"/>
</dbReference>
<dbReference type="WBParaSite" id="SRAE_2000232900.1">
    <property type="protein sequence ID" value="SRAE_2000232900.1"/>
    <property type="gene ID" value="WBGene00262539"/>
</dbReference>
<comment type="cofactor">
    <cofactor evidence="1 14">
        <name>FAD</name>
        <dbReference type="ChEBI" id="CHEBI:57692"/>
    </cofactor>
</comment>
<dbReference type="InterPro" id="IPR003953">
    <property type="entry name" value="FAD-dep_OxRdtase_2_FAD-bd"/>
</dbReference>
<keyword evidence="7 14" id="KW-0274">FAD</keyword>
<keyword evidence="10 14" id="KW-0408">Iron</keyword>
<evidence type="ECO:0000256" key="12">
    <source>
        <dbReference type="ARBA" id="ARBA00023075"/>
    </source>
</evidence>
<dbReference type="Pfam" id="PF21162">
    <property type="entry name" value="ETFQO_UQ-bd"/>
    <property type="match status" value="1"/>
</dbReference>
<dbReference type="OrthoDB" id="437331at2759"/>
<evidence type="ECO:0000313" key="18">
    <source>
        <dbReference type="WBParaSite" id="SRAE_2000232900.1"/>
    </source>
</evidence>
<evidence type="ECO:0000313" key="19">
    <source>
        <dbReference type="WormBase" id="SRAE_2000232900"/>
    </source>
</evidence>
<dbReference type="PANTHER" id="PTHR10617:SF107">
    <property type="entry name" value="ELECTRON TRANSFER FLAVOPROTEIN-UBIQUINONE OXIDOREDUCTASE, MITOCHONDRIAL"/>
    <property type="match status" value="1"/>
</dbReference>
<dbReference type="EMBL" id="LN609529">
    <property type="protein sequence ID" value="CEF67668.1"/>
    <property type="molecule type" value="Genomic_DNA"/>
</dbReference>
<evidence type="ECO:0000256" key="5">
    <source>
        <dbReference type="ARBA" id="ARBA00022630"/>
    </source>
</evidence>
<dbReference type="SUPFAM" id="SSF51905">
    <property type="entry name" value="FAD/NAD(P)-binding domain"/>
    <property type="match status" value="1"/>
</dbReference>
<feature type="domain" description="4Fe-4S ferredoxin-type" evidence="15">
    <location>
        <begin position="556"/>
        <end position="585"/>
    </location>
</feature>
<evidence type="ECO:0000256" key="4">
    <source>
        <dbReference type="ARBA" id="ARBA00022485"/>
    </source>
</evidence>
<evidence type="ECO:0000256" key="14">
    <source>
        <dbReference type="RuleBase" id="RU366068"/>
    </source>
</evidence>
<dbReference type="InterPro" id="IPR040156">
    <property type="entry name" value="ETF-QO"/>
</dbReference>
<protein>
    <recommendedName>
        <fullName evidence="14">Electron transfer flavoprotein-ubiquinone oxidoreductase</fullName>
        <shortName evidence="14">ETF-QO</shortName>
        <ecNumber evidence="14">1.5.5.1</ecNumber>
    </recommendedName>
</protein>
<dbReference type="OMA" id="INFQNCV"/>
<dbReference type="InterPro" id="IPR017896">
    <property type="entry name" value="4Fe4S_Fe-S-bd"/>
</dbReference>
<dbReference type="GeneID" id="36380033"/>
<evidence type="ECO:0000256" key="9">
    <source>
        <dbReference type="ARBA" id="ARBA00023002"/>
    </source>
</evidence>
<dbReference type="EC" id="1.5.5.1" evidence="14"/>
<evidence type="ECO:0000313" key="17">
    <source>
        <dbReference type="Proteomes" id="UP000035682"/>
    </source>
</evidence>
<comment type="cofactor">
    <cofactor evidence="14">
        <name>[4Fe-4S] cluster</name>
        <dbReference type="ChEBI" id="CHEBI:49883"/>
    </cofactor>
    <text evidence="14">Binds 1 [4Fe-4S] cluster.</text>
</comment>
<keyword evidence="5 14" id="KW-0285">Flavoprotein</keyword>
<dbReference type="Pfam" id="PF00890">
    <property type="entry name" value="FAD_binding_2"/>
    <property type="match status" value="1"/>
</dbReference>
<dbReference type="Proteomes" id="UP000035682">
    <property type="component" value="Unplaced"/>
</dbReference>
<dbReference type="GO" id="GO:0051539">
    <property type="term" value="F:4 iron, 4 sulfur cluster binding"/>
    <property type="evidence" value="ECO:0007669"/>
    <property type="project" value="UniProtKB-UniRule"/>
</dbReference>
<evidence type="ECO:0000256" key="7">
    <source>
        <dbReference type="ARBA" id="ARBA00022827"/>
    </source>
</evidence>
<evidence type="ECO:0000256" key="13">
    <source>
        <dbReference type="ARBA" id="ARBA00052682"/>
    </source>
</evidence>
<evidence type="ECO:0000256" key="2">
    <source>
        <dbReference type="ARBA" id="ARBA00002819"/>
    </source>
</evidence>
<dbReference type="RefSeq" id="XP_024506868.1">
    <property type="nucleotide sequence ID" value="XM_024653387.1"/>
</dbReference>
<evidence type="ECO:0000256" key="10">
    <source>
        <dbReference type="ARBA" id="ARBA00023004"/>
    </source>
</evidence>
<organism evidence="16">
    <name type="scientific">Strongyloides ratti</name>
    <name type="common">Parasitic roundworm</name>
    <dbReference type="NCBI Taxonomy" id="34506"/>
    <lineage>
        <taxon>Eukaryota</taxon>
        <taxon>Metazoa</taxon>
        <taxon>Ecdysozoa</taxon>
        <taxon>Nematoda</taxon>
        <taxon>Chromadorea</taxon>
        <taxon>Rhabditida</taxon>
        <taxon>Tylenchina</taxon>
        <taxon>Panagrolaimomorpha</taxon>
        <taxon>Strongyloidoidea</taxon>
        <taxon>Strongyloididae</taxon>
        <taxon>Strongyloides</taxon>
    </lineage>
</organism>
<keyword evidence="17" id="KW-1185">Reference proteome</keyword>
<comment type="catalytic activity">
    <reaction evidence="13 14">
        <text>a ubiquinone + reduced [electron-transfer flavoprotein] = a ubiquinol + oxidized [electron-transfer flavoprotein] + H(+)</text>
        <dbReference type="Rhea" id="RHEA:24052"/>
        <dbReference type="Rhea" id="RHEA-COMP:9565"/>
        <dbReference type="Rhea" id="RHEA-COMP:9566"/>
        <dbReference type="Rhea" id="RHEA-COMP:10685"/>
        <dbReference type="Rhea" id="RHEA-COMP:10686"/>
        <dbReference type="ChEBI" id="CHEBI:15378"/>
        <dbReference type="ChEBI" id="CHEBI:16389"/>
        <dbReference type="ChEBI" id="CHEBI:17976"/>
        <dbReference type="ChEBI" id="CHEBI:57692"/>
        <dbReference type="ChEBI" id="CHEBI:58307"/>
        <dbReference type="EC" id="1.5.5.1"/>
    </reaction>
</comment>
<keyword evidence="6 14" id="KW-0479">Metal-binding</keyword>
<evidence type="ECO:0000256" key="8">
    <source>
        <dbReference type="ARBA" id="ARBA00022982"/>
    </source>
</evidence>
<dbReference type="GO" id="GO:0005743">
    <property type="term" value="C:mitochondrial inner membrane"/>
    <property type="evidence" value="ECO:0007669"/>
    <property type="project" value="TreeGrafter"/>
</dbReference>
<dbReference type="Pfam" id="PF05187">
    <property type="entry name" value="Fer4_ETF_QO"/>
    <property type="match status" value="1"/>
</dbReference>
<dbReference type="Gene3D" id="3.50.50.60">
    <property type="entry name" value="FAD/NAD(P)-binding domain"/>
    <property type="match status" value="1"/>
</dbReference>
<dbReference type="InterPro" id="IPR049398">
    <property type="entry name" value="ETF-QO/FixC_UQ-bd"/>
</dbReference>
<dbReference type="FunFam" id="3.30.70.20:FF:000012">
    <property type="entry name" value="Electron transfer flavoprotein-ubiquinone oxidoreductase, mitochondrial"/>
    <property type="match status" value="1"/>
</dbReference>
<keyword evidence="3 14" id="KW-0813">Transport</keyword>
<dbReference type="STRING" id="34506.A0A090LHP1"/>
<dbReference type="Gene3D" id="3.30.9.90">
    <property type="match status" value="1"/>
</dbReference>
<evidence type="ECO:0000256" key="11">
    <source>
        <dbReference type="ARBA" id="ARBA00023014"/>
    </source>
</evidence>
<evidence type="ECO:0000256" key="1">
    <source>
        <dbReference type="ARBA" id="ARBA00001974"/>
    </source>
</evidence>
<dbReference type="GO" id="GO:0046872">
    <property type="term" value="F:metal ion binding"/>
    <property type="evidence" value="ECO:0007669"/>
    <property type="project" value="UniProtKB-KW"/>
</dbReference>
<proteinExistence type="predicted"/>
<dbReference type="PANTHER" id="PTHR10617">
    <property type="entry name" value="ELECTRON TRANSFER FLAVOPROTEIN-UBIQUINONE OXIDOREDUCTASE"/>
    <property type="match status" value="1"/>
</dbReference>
<gene>
    <name evidence="16 18 19" type="ORF">SRAE_2000232900</name>
</gene>
<comment type="function">
    <text evidence="2 14">Accepts electrons from ETF and reduces ubiquinone.</text>
</comment>
<dbReference type="SUPFAM" id="SSF54373">
    <property type="entry name" value="FAD-linked reductases, C-terminal domain"/>
    <property type="match status" value="1"/>
</dbReference>
<evidence type="ECO:0000256" key="6">
    <source>
        <dbReference type="ARBA" id="ARBA00022723"/>
    </source>
</evidence>
<keyword evidence="11 14" id="KW-0411">Iron-sulfur</keyword>
<dbReference type="InterPro" id="IPR036188">
    <property type="entry name" value="FAD/NAD-bd_sf"/>
</dbReference>
<dbReference type="GO" id="GO:0004174">
    <property type="term" value="F:electron-transferring-flavoprotein dehydrogenase activity"/>
    <property type="evidence" value="ECO:0007669"/>
    <property type="project" value="UniProtKB-UniRule"/>
</dbReference>